<sequence length="163" mass="18373">MPLLFFLLVWPLAEIWLMIEIGQQAGGFNTLLLIVGTALLGILLVQLEWQKLSLQLREKMLRRETPLPLLLESMALGLSGLLFLIPGFISDFIALLLLIPISRKFLLLPLKTKATGTTYDGQARRSDAADFESIQRPHADASRSQHKAHRPQVLEGEYEKKDD</sequence>
<keyword evidence="2" id="KW-1133">Transmembrane helix</keyword>
<keyword evidence="2" id="KW-0812">Transmembrane</keyword>
<name>A0ABW8PXX8_9GAMM</name>
<gene>
    <name evidence="3" type="ORF">V6U78_08870</name>
</gene>
<reference evidence="3 4" key="1">
    <citation type="submission" date="2024-02" db="EMBL/GenBank/DDBJ databases">
        <title>Marinospirillum sp. MEB 164 isolated from Lonar lake sediment.</title>
        <authorList>
            <person name="Joshi A."/>
            <person name="Thite S."/>
        </authorList>
    </citation>
    <scope>NUCLEOTIDE SEQUENCE [LARGE SCALE GENOMIC DNA]</scope>
    <source>
        <strain evidence="3 4">MEB164</strain>
    </source>
</reference>
<evidence type="ECO:0000313" key="4">
    <source>
        <dbReference type="Proteomes" id="UP001621714"/>
    </source>
</evidence>
<keyword evidence="4" id="KW-1185">Reference proteome</keyword>
<dbReference type="NCBIfam" id="NF008528">
    <property type="entry name" value="PRK11463.1-2"/>
    <property type="match status" value="1"/>
</dbReference>
<dbReference type="PANTHER" id="PTHR35335">
    <property type="entry name" value="UPF0716 PROTEIN FXSA"/>
    <property type="match status" value="1"/>
</dbReference>
<accession>A0ABW8PXX8</accession>
<dbReference type="Pfam" id="PF04186">
    <property type="entry name" value="FxsA"/>
    <property type="match status" value="1"/>
</dbReference>
<comment type="caution">
    <text evidence="3">The sequence shown here is derived from an EMBL/GenBank/DDBJ whole genome shotgun (WGS) entry which is preliminary data.</text>
</comment>
<feature type="region of interest" description="Disordered" evidence="1">
    <location>
        <begin position="123"/>
        <end position="163"/>
    </location>
</feature>
<feature type="compositionally biased region" description="Basic and acidic residues" evidence="1">
    <location>
        <begin position="123"/>
        <end position="143"/>
    </location>
</feature>
<proteinExistence type="predicted"/>
<keyword evidence="2" id="KW-0472">Membrane</keyword>
<organism evidence="3 4">
    <name type="scientific">Marinospirillum alkalitolerans</name>
    <dbReference type="NCBI Taxonomy" id="3123374"/>
    <lineage>
        <taxon>Bacteria</taxon>
        <taxon>Pseudomonadati</taxon>
        <taxon>Pseudomonadota</taxon>
        <taxon>Gammaproteobacteria</taxon>
        <taxon>Oceanospirillales</taxon>
        <taxon>Oceanospirillaceae</taxon>
        <taxon>Marinospirillum</taxon>
    </lineage>
</organism>
<dbReference type="EMBL" id="JBANFI010000005">
    <property type="protein sequence ID" value="MFK7161147.1"/>
    <property type="molecule type" value="Genomic_DNA"/>
</dbReference>
<dbReference type="PANTHER" id="PTHR35335:SF1">
    <property type="entry name" value="UPF0716 PROTEIN FXSA"/>
    <property type="match status" value="1"/>
</dbReference>
<dbReference type="RefSeq" id="WP_405339561.1">
    <property type="nucleotide sequence ID" value="NZ_JBANFI010000005.1"/>
</dbReference>
<evidence type="ECO:0000256" key="1">
    <source>
        <dbReference type="SAM" id="MobiDB-lite"/>
    </source>
</evidence>
<dbReference type="Proteomes" id="UP001621714">
    <property type="component" value="Unassembled WGS sequence"/>
</dbReference>
<feature type="transmembrane region" description="Helical" evidence="2">
    <location>
        <begin position="69"/>
        <end position="99"/>
    </location>
</feature>
<evidence type="ECO:0000256" key="2">
    <source>
        <dbReference type="SAM" id="Phobius"/>
    </source>
</evidence>
<evidence type="ECO:0000313" key="3">
    <source>
        <dbReference type="EMBL" id="MFK7161147.1"/>
    </source>
</evidence>
<protein>
    <submittedName>
        <fullName evidence="3">FxsA family protein</fullName>
    </submittedName>
</protein>
<dbReference type="InterPro" id="IPR007313">
    <property type="entry name" value="FxsA"/>
</dbReference>
<feature type="transmembrane region" description="Helical" evidence="2">
    <location>
        <begin position="31"/>
        <end position="49"/>
    </location>
</feature>